<protein>
    <submittedName>
        <fullName evidence="2">Uncharacterized protein</fullName>
    </submittedName>
</protein>
<keyword evidence="3" id="KW-1185">Reference proteome</keyword>
<keyword evidence="1" id="KW-0472">Membrane</keyword>
<proteinExistence type="predicted"/>
<evidence type="ECO:0000313" key="2">
    <source>
        <dbReference type="EMBL" id="MBB5286119.1"/>
    </source>
</evidence>
<accession>A0A840U2P8</accession>
<feature type="transmembrane region" description="Helical" evidence="1">
    <location>
        <begin position="9"/>
        <end position="27"/>
    </location>
</feature>
<dbReference type="AlphaFoldDB" id="A0A840U2P8"/>
<dbReference type="RefSeq" id="WP_184176932.1">
    <property type="nucleotide sequence ID" value="NZ_JACHGF010000008.1"/>
</dbReference>
<dbReference type="EMBL" id="JACHGF010000008">
    <property type="protein sequence ID" value="MBB5286119.1"/>
    <property type="molecule type" value="Genomic_DNA"/>
</dbReference>
<comment type="caution">
    <text evidence="2">The sequence shown here is derived from an EMBL/GenBank/DDBJ whole genome shotgun (WGS) entry which is preliminary data.</text>
</comment>
<evidence type="ECO:0000256" key="1">
    <source>
        <dbReference type="SAM" id="Phobius"/>
    </source>
</evidence>
<feature type="transmembrane region" description="Helical" evidence="1">
    <location>
        <begin position="141"/>
        <end position="163"/>
    </location>
</feature>
<name>A0A840U2P8_9BACT</name>
<sequence>MRHTPLRKYLCNCFLLTLPVMAWNIFLTPKLPAAFQPAIFSDKIPALITYGETIARLLVFLLAALMPLHILTHRQRMGLYVYTVGVVVYGLSWIPLLYFPASTWSTSLLGFMAPAYTPLGWLVGMALVGRSFYFQVPYRPGYFIFVSVVFLIFHNLHTFLVYVRIH</sequence>
<dbReference type="Proteomes" id="UP000557307">
    <property type="component" value="Unassembled WGS sequence"/>
</dbReference>
<feature type="transmembrane region" description="Helical" evidence="1">
    <location>
        <begin position="111"/>
        <end position="129"/>
    </location>
</feature>
<gene>
    <name evidence="2" type="ORF">HNQ92_004279</name>
</gene>
<feature type="transmembrane region" description="Helical" evidence="1">
    <location>
        <begin position="79"/>
        <end position="99"/>
    </location>
</feature>
<keyword evidence="1" id="KW-0812">Transmembrane</keyword>
<organism evidence="2 3">
    <name type="scientific">Rhabdobacter roseus</name>
    <dbReference type="NCBI Taxonomy" id="1655419"/>
    <lineage>
        <taxon>Bacteria</taxon>
        <taxon>Pseudomonadati</taxon>
        <taxon>Bacteroidota</taxon>
        <taxon>Cytophagia</taxon>
        <taxon>Cytophagales</taxon>
        <taxon>Cytophagaceae</taxon>
        <taxon>Rhabdobacter</taxon>
    </lineage>
</organism>
<feature type="transmembrane region" description="Helical" evidence="1">
    <location>
        <begin position="47"/>
        <end position="67"/>
    </location>
</feature>
<evidence type="ECO:0000313" key="3">
    <source>
        <dbReference type="Proteomes" id="UP000557307"/>
    </source>
</evidence>
<reference evidence="2 3" key="1">
    <citation type="submission" date="2020-08" db="EMBL/GenBank/DDBJ databases">
        <title>Genomic Encyclopedia of Type Strains, Phase IV (KMG-IV): sequencing the most valuable type-strain genomes for metagenomic binning, comparative biology and taxonomic classification.</title>
        <authorList>
            <person name="Goeker M."/>
        </authorList>
    </citation>
    <scope>NUCLEOTIDE SEQUENCE [LARGE SCALE GENOMIC DNA]</scope>
    <source>
        <strain evidence="2 3">DSM 105074</strain>
    </source>
</reference>
<keyword evidence="1" id="KW-1133">Transmembrane helix</keyword>